<evidence type="ECO:0000313" key="5">
    <source>
        <dbReference type="Proteomes" id="UP000026714"/>
    </source>
</evidence>
<dbReference type="GO" id="GO:0005829">
    <property type="term" value="C:cytosol"/>
    <property type="evidence" value="ECO:0007669"/>
    <property type="project" value="TreeGrafter"/>
</dbReference>
<evidence type="ECO:0000259" key="3">
    <source>
        <dbReference type="Pfam" id="PF01156"/>
    </source>
</evidence>
<evidence type="ECO:0000313" key="4">
    <source>
        <dbReference type="EMBL" id="KDB50528.1"/>
    </source>
</evidence>
<name>A0A059KHH3_9BURK</name>
<protein>
    <submittedName>
        <fullName evidence="4">Inosine/uridine-preferring nucleoside hydrolase</fullName>
    </submittedName>
</protein>
<dbReference type="PANTHER" id="PTHR12304:SF4">
    <property type="entry name" value="URIDINE NUCLEOSIDASE"/>
    <property type="match status" value="1"/>
</dbReference>
<dbReference type="EMBL" id="AZRA01000130">
    <property type="protein sequence ID" value="KDB50528.1"/>
    <property type="molecule type" value="Genomic_DNA"/>
</dbReference>
<dbReference type="InterPro" id="IPR023186">
    <property type="entry name" value="IUNH"/>
</dbReference>
<keyword evidence="1 4" id="KW-0378">Hydrolase</keyword>
<dbReference type="AlphaFoldDB" id="A0A059KHH3"/>
<sequence length="318" mass="33863">MNRTRILFDTDPGIDDAMALAMLALDPRAELIGITTVFGNVPIERTTRNALALRERFGIDHVPVARGAARPLVKPAGDFADFVHGANGLGNVVLPEPAGALDPRPAAQFIVEMARQHSGELVLVPVGPLTNLALALQLDPELPRHVREVVLMGGAFGTHGHGGNMSPVAEANIFNDPHAADLVATAPWPVTFVGLDVTHEVVMTTAYLDELGAQGGAHGAFIRDITRFYEAFYEFRTGGGICCHDATAVACALDASAFVRRPGAVRVVTEGMAAGQTIQRVRGSQFPATDWDAQPEQQACTGVDVTRVLADFRRLFSG</sequence>
<keyword evidence="5" id="KW-1185">Reference proteome</keyword>
<dbReference type="GO" id="GO:0006152">
    <property type="term" value="P:purine nucleoside catabolic process"/>
    <property type="evidence" value="ECO:0007669"/>
    <property type="project" value="TreeGrafter"/>
</dbReference>
<dbReference type="Gene3D" id="3.90.245.10">
    <property type="entry name" value="Ribonucleoside hydrolase-like"/>
    <property type="match status" value="1"/>
</dbReference>
<accession>A0A059KHH3</accession>
<evidence type="ECO:0000256" key="1">
    <source>
        <dbReference type="ARBA" id="ARBA00022801"/>
    </source>
</evidence>
<proteinExistence type="predicted"/>
<reference evidence="4 5" key="1">
    <citation type="journal article" date="2014" name="FEMS Microbiol. Ecol.">
        <title>Sphaerotilus natans encrusted with nanoball-shaped Fe(III) oxide minerals formed by nitrate-reducing mixotrophic Fe(II) oxidation.</title>
        <authorList>
            <person name="Park S."/>
            <person name="Kim D.H."/>
            <person name="Lee J.H."/>
            <person name="Hur H.G."/>
        </authorList>
    </citation>
    <scope>NUCLEOTIDE SEQUENCE [LARGE SCALE GENOMIC DNA]</scope>
    <source>
        <strain evidence="4 5">DSM 6575</strain>
    </source>
</reference>
<dbReference type="eggNOG" id="COG1957">
    <property type="taxonomic scope" value="Bacteria"/>
</dbReference>
<dbReference type="Pfam" id="PF01156">
    <property type="entry name" value="IU_nuc_hydro"/>
    <property type="match status" value="1"/>
</dbReference>
<organism evidence="4 5">
    <name type="scientific">Sphaerotilus natans subsp. natans DSM 6575</name>
    <dbReference type="NCBI Taxonomy" id="1286631"/>
    <lineage>
        <taxon>Bacteria</taxon>
        <taxon>Pseudomonadati</taxon>
        <taxon>Pseudomonadota</taxon>
        <taxon>Betaproteobacteria</taxon>
        <taxon>Burkholderiales</taxon>
        <taxon>Sphaerotilaceae</taxon>
        <taxon>Sphaerotilus</taxon>
    </lineage>
</organism>
<evidence type="ECO:0000256" key="2">
    <source>
        <dbReference type="ARBA" id="ARBA00023295"/>
    </source>
</evidence>
<keyword evidence="2" id="KW-0326">Glycosidase</keyword>
<dbReference type="Proteomes" id="UP000026714">
    <property type="component" value="Unassembled WGS sequence"/>
</dbReference>
<dbReference type="RefSeq" id="WP_037485654.1">
    <property type="nucleotide sequence ID" value="NZ_AZRA01000130.1"/>
</dbReference>
<dbReference type="CDD" id="cd02650">
    <property type="entry name" value="nuc_hydro_CaPnhB"/>
    <property type="match status" value="1"/>
</dbReference>
<dbReference type="InterPro" id="IPR001910">
    <property type="entry name" value="Inosine/uridine_hydrolase_dom"/>
</dbReference>
<dbReference type="GO" id="GO:0008477">
    <property type="term" value="F:purine nucleosidase activity"/>
    <property type="evidence" value="ECO:0007669"/>
    <property type="project" value="TreeGrafter"/>
</dbReference>
<dbReference type="InterPro" id="IPR036452">
    <property type="entry name" value="Ribo_hydro-like"/>
</dbReference>
<dbReference type="SUPFAM" id="SSF53590">
    <property type="entry name" value="Nucleoside hydrolase"/>
    <property type="match status" value="1"/>
</dbReference>
<dbReference type="PATRIC" id="fig|1286631.3.peg.3777"/>
<gene>
    <name evidence="4" type="ORF">X805_38850</name>
</gene>
<dbReference type="STRING" id="34103.SAMN05421778_102162"/>
<comment type="caution">
    <text evidence="4">The sequence shown here is derived from an EMBL/GenBank/DDBJ whole genome shotgun (WGS) entry which is preliminary data.</text>
</comment>
<feature type="domain" description="Inosine/uridine-preferring nucleoside hydrolase" evidence="3">
    <location>
        <begin position="6"/>
        <end position="309"/>
    </location>
</feature>
<dbReference type="PANTHER" id="PTHR12304">
    <property type="entry name" value="INOSINE-URIDINE PREFERRING NUCLEOSIDE HYDROLASE"/>
    <property type="match status" value="1"/>
</dbReference>